<dbReference type="GO" id="GO:0051537">
    <property type="term" value="F:2 iron, 2 sulfur cluster binding"/>
    <property type="evidence" value="ECO:0007669"/>
    <property type="project" value="UniProtKB-KW"/>
</dbReference>
<dbReference type="GO" id="GO:0046872">
    <property type="term" value="F:metal ion binding"/>
    <property type="evidence" value="ECO:0007669"/>
    <property type="project" value="UniProtKB-KW"/>
</dbReference>
<dbReference type="PROSITE" id="PS51296">
    <property type="entry name" value="RIESKE"/>
    <property type="match status" value="1"/>
</dbReference>
<dbReference type="SUPFAM" id="SSF50022">
    <property type="entry name" value="ISP domain"/>
    <property type="match status" value="1"/>
</dbReference>
<gene>
    <name evidence="7" type="ORF">SAMN04487779_10871</name>
</gene>
<evidence type="ECO:0000256" key="3">
    <source>
        <dbReference type="ARBA" id="ARBA00023004"/>
    </source>
</evidence>
<evidence type="ECO:0000313" key="8">
    <source>
        <dbReference type="Proteomes" id="UP000198925"/>
    </source>
</evidence>
<dbReference type="Gene3D" id="2.102.10.10">
    <property type="entry name" value="Rieske [2Fe-2S] iron-sulphur domain"/>
    <property type="match status" value="1"/>
</dbReference>
<accession>A0A1G7ENT4</accession>
<dbReference type="InterPro" id="IPR036922">
    <property type="entry name" value="Rieske_2Fe-2S_sf"/>
</dbReference>
<keyword evidence="2" id="KW-0479">Metal-binding</keyword>
<keyword evidence="3" id="KW-0408">Iron</keyword>
<dbReference type="STRING" id="938405.SAMN02927895_05673"/>
<dbReference type="EMBL" id="FMZX01000087">
    <property type="protein sequence ID" value="SDE65348.1"/>
    <property type="molecule type" value="Genomic_DNA"/>
</dbReference>
<keyword evidence="8" id="KW-1185">Reference proteome</keyword>
<protein>
    <recommendedName>
        <fullName evidence="6">Rieske domain-containing protein</fullName>
    </recommendedName>
</protein>
<organism evidence="7 8">
    <name type="scientific">Belnapia rosea</name>
    <dbReference type="NCBI Taxonomy" id="938405"/>
    <lineage>
        <taxon>Bacteria</taxon>
        <taxon>Pseudomonadati</taxon>
        <taxon>Pseudomonadota</taxon>
        <taxon>Alphaproteobacteria</taxon>
        <taxon>Acetobacterales</taxon>
        <taxon>Roseomonadaceae</taxon>
        <taxon>Belnapia</taxon>
    </lineage>
</organism>
<evidence type="ECO:0000259" key="6">
    <source>
        <dbReference type="PROSITE" id="PS51296"/>
    </source>
</evidence>
<keyword evidence="1" id="KW-0001">2Fe-2S</keyword>
<evidence type="ECO:0000256" key="1">
    <source>
        <dbReference type="ARBA" id="ARBA00022714"/>
    </source>
</evidence>
<dbReference type="CDD" id="cd03467">
    <property type="entry name" value="Rieske"/>
    <property type="match status" value="1"/>
</dbReference>
<evidence type="ECO:0000256" key="2">
    <source>
        <dbReference type="ARBA" id="ARBA00022723"/>
    </source>
</evidence>
<keyword evidence="4" id="KW-0411">Iron-sulfur</keyword>
<dbReference type="InterPro" id="IPR017941">
    <property type="entry name" value="Rieske_2Fe-2S"/>
</dbReference>
<feature type="region of interest" description="Disordered" evidence="5">
    <location>
        <begin position="1"/>
        <end position="24"/>
    </location>
</feature>
<evidence type="ECO:0000256" key="5">
    <source>
        <dbReference type="SAM" id="MobiDB-lite"/>
    </source>
</evidence>
<dbReference type="Proteomes" id="UP000198925">
    <property type="component" value="Unassembled WGS sequence"/>
</dbReference>
<evidence type="ECO:0000313" key="7">
    <source>
        <dbReference type="EMBL" id="SDE65348.1"/>
    </source>
</evidence>
<feature type="domain" description="Rieske" evidence="6">
    <location>
        <begin position="28"/>
        <end position="88"/>
    </location>
</feature>
<proteinExistence type="predicted"/>
<name>A0A1G7ENT4_9PROT</name>
<reference evidence="7 8" key="1">
    <citation type="submission" date="2016-10" db="EMBL/GenBank/DDBJ databases">
        <authorList>
            <person name="de Groot N.N."/>
        </authorList>
    </citation>
    <scope>NUCLEOTIDE SEQUENCE [LARGE SCALE GENOMIC DNA]</scope>
    <source>
        <strain evidence="7 8">CPCC 100156</strain>
    </source>
</reference>
<evidence type="ECO:0000256" key="4">
    <source>
        <dbReference type="ARBA" id="ARBA00023014"/>
    </source>
</evidence>
<dbReference type="AlphaFoldDB" id="A0A1G7ENT4"/>
<sequence>MPSDGARSSRRPGRGRGAGAPRRAGACHGCALLAYGRPLYQGWVLEGTLVCPWHGSRYCLETARPLNGPSTAPQPRYQVRLRSDIVEICREQEPGDEVVTSDSLARLARQAPLEPPPGARKTEEVLVEHHMLLRHLFRRIETMPREDLERRDLMRVLASELEIHEYIEDSEFYPAVRAVSEDVALAHSEHRQPAGGDAEAEHRHAEVRGAFVRPACRDGAPRRLRGTLDVRASAAVGRGAAA</sequence>